<proteinExistence type="predicted"/>
<dbReference type="PRINTS" id="PR00387">
    <property type="entry name" value="PDIESTERASE1"/>
</dbReference>
<dbReference type="SUPFAM" id="SSF81324">
    <property type="entry name" value="Voltage-gated potassium channels"/>
    <property type="match status" value="1"/>
</dbReference>
<evidence type="ECO:0000313" key="11">
    <source>
        <dbReference type="Proteomes" id="UP000591131"/>
    </source>
</evidence>
<dbReference type="InterPro" id="IPR036971">
    <property type="entry name" value="PDEase_catalytic_dom_sf"/>
</dbReference>
<evidence type="ECO:0000256" key="6">
    <source>
        <dbReference type="ARBA" id="ARBA00023136"/>
    </source>
</evidence>
<dbReference type="GO" id="GO:0016020">
    <property type="term" value="C:membrane"/>
    <property type="evidence" value="ECO:0007669"/>
    <property type="project" value="UniProtKB-SubCell"/>
</dbReference>
<evidence type="ECO:0000256" key="4">
    <source>
        <dbReference type="ARBA" id="ARBA00022801"/>
    </source>
</evidence>
<feature type="transmembrane region" description="Helical" evidence="8">
    <location>
        <begin position="245"/>
        <end position="265"/>
    </location>
</feature>
<comment type="caution">
    <text evidence="10">The sequence shown here is derived from an EMBL/GenBank/DDBJ whole genome shotgun (WGS) entry which is preliminary data.</text>
</comment>
<sequence length="851" mass="95925">MAAFVEFSVESCTLVIMLWLWMIFSDEGHLRVPTLANHILQNNDFTKAIFYENYLPPHQRLKWVATPGLQGEKSTLRPRRACREACEETHYPFGSICKDLEDTSSITITRHGNQYDRLLRFPAPPGSCSLDPDSCPGYEDYLACRELANSPPFSKTIPTSGATARKQRHDICFNACRSTNDTEEAGFTGIDTRPLCTPDSEISDILCVPPDDGYESQLIFYGGYTCFSGDSDGSRADRGCTSWTLLWIGIIIINAIQAVTEIILLHVGGLSEDVRAFIDARDKCLGHTALTVYLAATIVLLFQPLSIAEFTGRELDVLATVFLTLLMDQASTTQLLVDRDKLLQAKNLLVQPLIWWVLIRRCGTIFPGIQEYNEEYLLQWDLQDSLVPKRYLSGLRSGISQFATQDYWEGVAFIENIYKWTDFATVCIFMTEITFKTFAYWLDFWLDPWNLVDNVVVIASFVVAVMAAEMKGLGLLRLLKLLRIMVVIRKVSEGRKKLKELKTKSSVTVGSYVDKVLELIEELQSAKYIPPHLKDDLDWVKDVIVSNKLYEVSIDADVTEANSDGVANNEEMSAWITAANAAPVKPKDETKEDLPAFGGRIQTDVKKVRESRAYRESQARRESRRQVTEGASKFALLFSALICHMRHPGLTNDFLIKARTPEATRYNDISVLQHCHLAHAFGILEDPELNFLLNVDPEISSQFRKLVVKAILRLDISRHMTEVTSLTSAMAADTFPSREEDVLLLLSVSLRVADLSWACRPQQIYCRWAEKFLEELFLQGDLEKVMGSPVSPFCDRDAVQSARVELAFSYVIVSPLINAYTVLYDGLYAPWVVEGLEPNKQALNEKVGLIA</sequence>
<dbReference type="Gene3D" id="1.10.1300.10">
    <property type="entry name" value="3'5'-cyclic nucleotide phosphodiesterase, catalytic domain"/>
    <property type="match status" value="1"/>
</dbReference>
<evidence type="ECO:0000313" key="10">
    <source>
        <dbReference type="EMBL" id="KAF4655540.1"/>
    </source>
</evidence>
<keyword evidence="5 8" id="KW-1133">Transmembrane helix</keyword>
<keyword evidence="2 8" id="KW-0812">Transmembrane</keyword>
<reference evidence="10 11" key="1">
    <citation type="submission" date="2020-04" db="EMBL/GenBank/DDBJ databases">
        <title>Perkinsus chesapeaki whole genome sequence.</title>
        <authorList>
            <person name="Bogema D.R."/>
        </authorList>
    </citation>
    <scope>NUCLEOTIDE SEQUENCE [LARGE SCALE GENOMIC DNA]</scope>
    <source>
        <strain evidence="10">ATCC PRA-425</strain>
    </source>
</reference>
<dbReference type="SUPFAM" id="SSF109604">
    <property type="entry name" value="HD-domain/PDEase-like"/>
    <property type="match status" value="1"/>
</dbReference>
<evidence type="ECO:0000256" key="8">
    <source>
        <dbReference type="SAM" id="Phobius"/>
    </source>
</evidence>
<evidence type="ECO:0000256" key="2">
    <source>
        <dbReference type="ARBA" id="ARBA00022692"/>
    </source>
</evidence>
<dbReference type="InterPro" id="IPR002073">
    <property type="entry name" value="PDEase_catalytic_dom"/>
</dbReference>
<feature type="transmembrane region" description="Helical" evidence="8">
    <location>
        <begin position="285"/>
        <end position="305"/>
    </location>
</feature>
<dbReference type="InterPro" id="IPR027359">
    <property type="entry name" value="Volt_channel_dom_sf"/>
</dbReference>
<dbReference type="Gene3D" id="1.20.120.350">
    <property type="entry name" value="Voltage-gated potassium channels. Chain C"/>
    <property type="match status" value="1"/>
</dbReference>
<evidence type="ECO:0000256" key="1">
    <source>
        <dbReference type="ARBA" id="ARBA00004141"/>
    </source>
</evidence>
<keyword evidence="6 8" id="KW-0472">Membrane</keyword>
<dbReference type="GO" id="GO:0007165">
    <property type="term" value="P:signal transduction"/>
    <property type="evidence" value="ECO:0007669"/>
    <property type="project" value="InterPro"/>
</dbReference>
<dbReference type="GO" id="GO:0046872">
    <property type="term" value="F:metal ion binding"/>
    <property type="evidence" value="ECO:0007669"/>
    <property type="project" value="UniProtKB-KW"/>
</dbReference>
<feature type="domain" description="PDEase" evidence="9">
    <location>
        <begin position="634"/>
        <end position="850"/>
    </location>
</feature>
<evidence type="ECO:0000256" key="3">
    <source>
        <dbReference type="ARBA" id="ARBA00022723"/>
    </source>
</evidence>
<keyword evidence="11" id="KW-1185">Reference proteome</keyword>
<keyword evidence="4" id="KW-0378">Hydrolase</keyword>
<dbReference type="Pfam" id="PF00520">
    <property type="entry name" value="Ion_trans"/>
    <property type="match status" value="1"/>
</dbReference>
<gene>
    <name evidence="10" type="ORF">FOL47_009398</name>
</gene>
<dbReference type="AlphaFoldDB" id="A0A7J6L8V9"/>
<dbReference type="Proteomes" id="UP000591131">
    <property type="component" value="Unassembled WGS sequence"/>
</dbReference>
<dbReference type="OrthoDB" id="546632at2759"/>
<feature type="binding site" evidence="7">
    <location>
        <position position="754"/>
    </location>
    <ligand>
        <name>Zn(2+)</name>
        <dbReference type="ChEBI" id="CHEBI:29105"/>
        <label>1</label>
    </ligand>
</feature>
<dbReference type="PROSITE" id="PS51845">
    <property type="entry name" value="PDEASE_I_2"/>
    <property type="match status" value="1"/>
</dbReference>
<dbReference type="PANTHER" id="PTHR11347">
    <property type="entry name" value="CYCLIC NUCLEOTIDE PHOSPHODIESTERASE"/>
    <property type="match status" value="1"/>
</dbReference>
<comment type="subcellular location">
    <subcellularLocation>
        <location evidence="1">Membrane</location>
        <topology evidence="1">Multi-pass membrane protein</topology>
    </subcellularLocation>
</comment>
<accession>A0A7J6L8V9</accession>
<dbReference type="EMBL" id="JAAPAO010000651">
    <property type="protein sequence ID" value="KAF4655540.1"/>
    <property type="molecule type" value="Genomic_DNA"/>
</dbReference>
<dbReference type="GO" id="GO:0005216">
    <property type="term" value="F:monoatomic ion channel activity"/>
    <property type="evidence" value="ECO:0007669"/>
    <property type="project" value="InterPro"/>
</dbReference>
<evidence type="ECO:0000259" key="9">
    <source>
        <dbReference type="PROSITE" id="PS51845"/>
    </source>
</evidence>
<dbReference type="Pfam" id="PF00233">
    <property type="entry name" value="PDEase_I"/>
    <property type="match status" value="1"/>
</dbReference>
<name>A0A7J6L8V9_PERCH</name>
<organism evidence="10 11">
    <name type="scientific">Perkinsus chesapeaki</name>
    <name type="common">Clam parasite</name>
    <name type="synonym">Perkinsus andrewsi</name>
    <dbReference type="NCBI Taxonomy" id="330153"/>
    <lineage>
        <taxon>Eukaryota</taxon>
        <taxon>Sar</taxon>
        <taxon>Alveolata</taxon>
        <taxon>Perkinsozoa</taxon>
        <taxon>Perkinsea</taxon>
        <taxon>Perkinsida</taxon>
        <taxon>Perkinsidae</taxon>
        <taxon>Perkinsus</taxon>
    </lineage>
</organism>
<protein>
    <recommendedName>
        <fullName evidence="9">PDEase domain-containing protein</fullName>
    </recommendedName>
</protein>
<dbReference type="InterPro" id="IPR005821">
    <property type="entry name" value="Ion_trans_dom"/>
</dbReference>
<dbReference type="InterPro" id="IPR023088">
    <property type="entry name" value="PDEase"/>
</dbReference>
<keyword evidence="3 7" id="KW-0479">Metal-binding</keyword>
<evidence type="ECO:0000256" key="7">
    <source>
        <dbReference type="PIRSR" id="PIRSR623088-3"/>
    </source>
</evidence>
<dbReference type="GO" id="GO:0004114">
    <property type="term" value="F:3',5'-cyclic-nucleotide phosphodiesterase activity"/>
    <property type="evidence" value="ECO:0007669"/>
    <property type="project" value="InterPro"/>
</dbReference>
<evidence type="ECO:0000256" key="5">
    <source>
        <dbReference type="ARBA" id="ARBA00022989"/>
    </source>
</evidence>